<dbReference type="AlphaFoldDB" id="A0A2J6TUT1"/>
<dbReference type="RefSeq" id="XP_024743622.1">
    <property type="nucleotide sequence ID" value="XM_024879099.1"/>
</dbReference>
<accession>A0A2J6TUT1</accession>
<reference evidence="1 2" key="1">
    <citation type="submission" date="2016-04" db="EMBL/GenBank/DDBJ databases">
        <title>A degradative enzymes factory behind the ericoid mycorrhizal symbiosis.</title>
        <authorList>
            <consortium name="DOE Joint Genome Institute"/>
            <person name="Martino E."/>
            <person name="Morin E."/>
            <person name="Grelet G."/>
            <person name="Kuo A."/>
            <person name="Kohler A."/>
            <person name="Daghino S."/>
            <person name="Barry K."/>
            <person name="Choi C."/>
            <person name="Cichocki N."/>
            <person name="Clum A."/>
            <person name="Copeland A."/>
            <person name="Hainaut M."/>
            <person name="Haridas S."/>
            <person name="Labutti K."/>
            <person name="Lindquist E."/>
            <person name="Lipzen A."/>
            <person name="Khouja H.-R."/>
            <person name="Murat C."/>
            <person name="Ohm R."/>
            <person name="Olson A."/>
            <person name="Spatafora J."/>
            <person name="Veneault-Fourrey C."/>
            <person name="Henrissat B."/>
            <person name="Grigoriev I."/>
            <person name="Martin F."/>
            <person name="Perotto S."/>
        </authorList>
    </citation>
    <scope>NUCLEOTIDE SEQUENCE [LARGE SCALE GENOMIC DNA]</scope>
    <source>
        <strain evidence="1 2">E</strain>
    </source>
</reference>
<dbReference type="EMBL" id="KZ613743">
    <property type="protein sequence ID" value="PMD66718.1"/>
    <property type="molecule type" value="Genomic_DNA"/>
</dbReference>
<dbReference type="Proteomes" id="UP000235371">
    <property type="component" value="Unassembled WGS sequence"/>
</dbReference>
<gene>
    <name evidence="1" type="ORF">K444DRAFT_607036</name>
</gene>
<organism evidence="1 2">
    <name type="scientific">Hyaloscypha bicolor E</name>
    <dbReference type="NCBI Taxonomy" id="1095630"/>
    <lineage>
        <taxon>Eukaryota</taxon>
        <taxon>Fungi</taxon>
        <taxon>Dikarya</taxon>
        <taxon>Ascomycota</taxon>
        <taxon>Pezizomycotina</taxon>
        <taxon>Leotiomycetes</taxon>
        <taxon>Helotiales</taxon>
        <taxon>Hyaloscyphaceae</taxon>
        <taxon>Hyaloscypha</taxon>
        <taxon>Hyaloscypha bicolor</taxon>
    </lineage>
</organism>
<dbReference type="GeneID" id="36587176"/>
<dbReference type="InParanoid" id="A0A2J6TUT1"/>
<name>A0A2J6TUT1_9HELO</name>
<protein>
    <submittedName>
        <fullName evidence="1">Uncharacterized protein</fullName>
    </submittedName>
</protein>
<evidence type="ECO:0000313" key="2">
    <source>
        <dbReference type="Proteomes" id="UP000235371"/>
    </source>
</evidence>
<sequence>MSIRAYCPWCKKDVQLGKKTSSWKKRWCSNPWEILCLPLGCLVAIFESEDLFPGYDWHCTECHRRLSFKGAKSKGMQLFIPIGEETMKVGCPRVRNLLYTRWGNNTQMRASLAKQSADLLGGMILKLKGAPDGALPHMGVPDANNEGEGNNNRSLRSKIYAIWRAHFNMLPQGLDSTEIEARMEDAYLIARNGPYVFYASSLEWPEAKNQWLRYLAAFLIKEFGMGSRMMEQFNRLRDERNTKFAGKNESEKLQETMTFAVMKVMGTN</sequence>
<evidence type="ECO:0000313" key="1">
    <source>
        <dbReference type="EMBL" id="PMD66718.1"/>
    </source>
</evidence>
<proteinExistence type="predicted"/>
<keyword evidence="2" id="KW-1185">Reference proteome</keyword>